<organism evidence="2 3">
    <name type="scientific">Ruegeria pomeroyi (strain ATCC 700808 / DSM 15171 / DSS-3)</name>
    <name type="common">Silicibacter pomeroyi</name>
    <dbReference type="NCBI Taxonomy" id="246200"/>
    <lineage>
        <taxon>Bacteria</taxon>
        <taxon>Pseudomonadati</taxon>
        <taxon>Pseudomonadota</taxon>
        <taxon>Alphaproteobacteria</taxon>
        <taxon>Rhodobacterales</taxon>
        <taxon>Roseobacteraceae</taxon>
        <taxon>Ruegeria</taxon>
    </lineage>
</organism>
<dbReference type="EMBL" id="CP000031">
    <property type="protein sequence ID" value="AAV93574.1"/>
    <property type="molecule type" value="Genomic_DNA"/>
</dbReference>
<dbReference type="SUPFAM" id="SSF82784">
    <property type="entry name" value="OsmC-like"/>
    <property type="match status" value="1"/>
</dbReference>
<keyword evidence="3" id="KW-1185">Reference proteome</keyword>
<name>Q5LX35_RUEPO</name>
<dbReference type="KEGG" id="sil:SPO0254"/>
<dbReference type="InterPro" id="IPR036102">
    <property type="entry name" value="OsmC/Ohrsf"/>
</dbReference>
<evidence type="ECO:0000313" key="3">
    <source>
        <dbReference type="Proteomes" id="UP000001023"/>
    </source>
</evidence>
<dbReference type="NCBIfam" id="TIGR03561">
    <property type="entry name" value="organ_hyd_perox"/>
    <property type="match status" value="1"/>
</dbReference>
<dbReference type="HOGENOM" id="CLU_106355_2_1_5"/>
<proteinExistence type="inferred from homology"/>
<comment type="similarity">
    <text evidence="1">Belongs to the OsmC/Ohr family.</text>
</comment>
<dbReference type="PANTHER" id="PTHR33797:SF2">
    <property type="entry name" value="ORGANIC HYDROPEROXIDE RESISTANCE PROTEIN-LIKE"/>
    <property type="match status" value="1"/>
</dbReference>
<dbReference type="eggNOG" id="COG1764">
    <property type="taxonomic scope" value="Bacteria"/>
</dbReference>
<protein>
    <submittedName>
        <fullName evidence="2">Organic hydroperoxide resistance protein</fullName>
    </submittedName>
</protein>
<dbReference type="Proteomes" id="UP000001023">
    <property type="component" value="Chromosome"/>
</dbReference>
<dbReference type="STRING" id="246200.SPO0254"/>
<evidence type="ECO:0000256" key="1">
    <source>
        <dbReference type="ARBA" id="ARBA00007378"/>
    </source>
</evidence>
<dbReference type="PANTHER" id="PTHR33797">
    <property type="entry name" value="ORGANIC HYDROPEROXIDE RESISTANCE PROTEIN-LIKE"/>
    <property type="match status" value="1"/>
</dbReference>
<sequence length="146" mass="14812">MEPQMTVSPVYTAHARATGGRNGQAQVAESGLDLVLATPPAMGGNGKGHNPEQLFAAGYAACYIGAMQFATTQDKTLAKVPADISVDAEVGIGPRAEGGFGLTVALKVSMPGVDAAEAQRIADAGHAICPYSNATRGNIVVTTEIA</sequence>
<accession>Q5LX35</accession>
<dbReference type="PaxDb" id="246200-SPO0254"/>
<dbReference type="InterPro" id="IPR003718">
    <property type="entry name" value="OsmC/Ohr_fam"/>
</dbReference>
<gene>
    <name evidence="2" type="primary">ohr</name>
    <name evidence="2" type="ordered locus">SPO0254</name>
</gene>
<evidence type="ECO:0000313" key="2">
    <source>
        <dbReference type="EMBL" id="AAV93574.1"/>
    </source>
</evidence>
<dbReference type="InterPro" id="IPR019953">
    <property type="entry name" value="OHR"/>
</dbReference>
<reference evidence="2 3" key="2">
    <citation type="journal article" date="2014" name="Stand. Genomic Sci.">
        <title>An updated genome annotation for the model marine bacterium Ruegeria pomeroyi DSS-3.</title>
        <authorList>
            <person name="Rivers A.R."/>
            <person name="Smith C.B."/>
            <person name="Moran M.A."/>
        </authorList>
    </citation>
    <scope>GENOME REANNOTATION</scope>
    <source>
        <strain evidence="3">ATCC 700808 / DSM 15171 / DSS-3</strain>
    </source>
</reference>
<dbReference type="AlphaFoldDB" id="Q5LX35"/>
<dbReference type="Gene3D" id="3.30.300.20">
    <property type="match status" value="1"/>
</dbReference>
<dbReference type="Gene3D" id="2.20.25.10">
    <property type="match status" value="1"/>
</dbReference>
<reference evidence="2 3" key="1">
    <citation type="journal article" date="2004" name="Nature">
        <title>Genome sequence of Silicibacter pomeroyi reveals adaptations to the marine environment.</title>
        <authorList>
            <person name="Moran M.A."/>
            <person name="Buchan A."/>
            <person name="Gonzalez J.M."/>
            <person name="Heidelberg J.F."/>
            <person name="Whitman W.B."/>
            <person name="Kiene R.P."/>
            <person name="Henriksen J.R."/>
            <person name="King G.M."/>
            <person name="Belas R."/>
            <person name="Fuqua C."/>
            <person name="Brinkac L."/>
            <person name="Lewis M."/>
            <person name="Johri S."/>
            <person name="Weaver B."/>
            <person name="Pai G."/>
            <person name="Eisen J.A."/>
            <person name="Rahe E."/>
            <person name="Sheldon W.M."/>
            <person name="Ye W."/>
            <person name="Miller T.R."/>
            <person name="Carlton J."/>
            <person name="Rasko D.A."/>
            <person name="Paulsen I.T."/>
            <person name="Ren Q."/>
            <person name="Daugherty S.C."/>
            <person name="Deboy R.T."/>
            <person name="Dodson R.J."/>
            <person name="Durkin A.S."/>
            <person name="Madupu R."/>
            <person name="Nelson W.C."/>
            <person name="Sullivan S.A."/>
            <person name="Rosovitz M.J."/>
            <person name="Haft D.H."/>
            <person name="Selengut J."/>
            <person name="Ward N."/>
        </authorList>
    </citation>
    <scope>NUCLEOTIDE SEQUENCE [LARGE SCALE GENOMIC DNA]</scope>
    <source>
        <strain evidence="3">ATCC 700808 / DSM 15171 / DSS-3</strain>
    </source>
</reference>
<dbReference type="GO" id="GO:0006979">
    <property type="term" value="P:response to oxidative stress"/>
    <property type="evidence" value="ECO:0007669"/>
    <property type="project" value="InterPro"/>
</dbReference>
<dbReference type="InterPro" id="IPR015946">
    <property type="entry name" value="KH_dom-like_a/b"/>
</dbReference>
<dbReference type="Pfam" id="PF02566">
    <property type="entry name" value="OsmC"/>
    <property type="match status" value="1"/>
</dbReference>